<gene>
    <name evidence="1" type="ORF">THTE_1862</name>
</gene>
<dbReference type="RefSeq" id="WP_095414776.1">
    <property type="nucleotide sequence ID" value="NZ_CP018477.1"/>
</dbReference>
<dbReference type="Proteomes" id="UP000215086">
    <property type="component" value="Chromosome"/>
</dbReference>
<dbReference type="AlphaFoldDB" id="A0A286RES8"/>
<name>A0A286RES8_9BACT</name>
<keyword evidence="2" id="KW-1185">Reference proteome</keyword>
<evidence type="ECO:0000313" key="1">
    <source>
        <dbReference type="EMBL" id="ASV74464.1"/>
    </source>
</evidence>
<protein>
    <submittedName>
        <fullName evidence="1">Uncharacterized protein</fullName>
    </submittedName>
</protein>
<sequence length="61" mass="6609">MADPPLADQLAPIVAGKSGIRSKVRKSVDYLAFYRRGSSFITDARKPGTAGEFRFVAGHQV</sequence>
<dbReference type="KEGG" id="ttf:THTE_1862"/>
<dbReference type="EMBL" id="CP018477">
    <property type="protein sequence ID" value="ASV74464.1"/>
    <property type="molecule type" value="Genomic_DNA"/>
</dbReference>
<proteinExistence type="predicted"/>
<evidence type="ECO:0000313" key="2">
    <source>
        <dbReference type="Proteomes" id="UP000215086"/>
    </source>
</evidence>
<accession>A0A286RES8</accession>
<reference evidence="1 2" key="1">
    <citation type="journal article" name="Front. Microbiol.">
        <title>Sugar Metabolism of the First Thermophilic Planctomycete Thermogutta terrifontis: Comparative Genomic and Transcriptomic Approaches.</title>
        <authorList>
            <person name="Elcheninov A.G."/>
            <person name="Menzel P."/>
            <person name="Gudbergsdottir S.R."/>
            <person name="Slesarev A.I."/>
            <person name="Kadnikov V.V."/>
            <person name="Krogh A."/>
            <person name="Bonch-Osmolovskaya E.A."/>
            <person name="Peng X."/>
            <person name="Kublanov I.V."/>
        </authorList>
    </citation>
    <scope>NUCLEOTIDE SEQUENCE [LARGE SCALE GENOMIC DNA]</scope>
    <source>
        <strain evidence="1 2">R1</strain>
    </source>
</reference>
<organism evidence="1 2">
    <name type="scientific">Thermogutta terrifontis</name>
    <dbReference type="NCBI Taxonomy" id="1331910"/>
    <lineage>
        <taxon>Bacteria</taxon>
        <taxon>Pseudomonadati</taxon>
        <taxon>Planctomycetota</taxon>
        <taxon>Planctomycetia</taxon>
        <taxon>Pirellulales</taxon>
        <taxon>Thermoguttaceae</taxon>
        <taxon>Thermogutta</taxon>
    </lineage>
</organism>